<dbReference type="Gene3D" id="1.20.1250.20">
    <property type="entry name" value="MFS general substrate transporter like domains"/>
    <property type="match status" value="1"/>
</dbReference>
<keyword evidence="2" id="KW-1185">Reference proteome</keyword>
<gene>
    <name evidence="1" type="ORF">ACRB68_48910</name>
</gene>
<dbReference type="InterPro" id="IPR036259">
    <property type="entry name" value="MFS_trans_sf"/>
</dbReference>
<reference evidence="1 2" key="1">
    <citation type="submission" date="2019-10" db="EMBL/GenBank/DDBJ databases">
        <title>Actinomadura rubteroloni sp. nov. and Actinomadura macrotermitis sp. nov., isolated from the gut of fungus growing-termite Macrotermes natalensis.</title>
        <authorList>
            <person name="Benndorf R."/>
            <person name="Martin K."/>
            <person name="Kuefner M."/>
            <person name="De Beer W."/>
            <person name="Kaster A.-K."/>
            <person name="Vollmers J."/>
            <person name="Poulsen M."/>
            <person name="Beemelmanns C."/>
        </authorList>
    </citation>
    <scope>NUCLEOTIDE SEQUENCE [LARGE SCALE GENOMIC DNA]</scope>
    <source>
        <strain evidence="1 2">RB68</strain>
    </source>
</reference>
<proteinExistence type="predicted"/>
<accession>A0A7K0C015</accession>
<protein>
    <recommendedName>
        <fullName evidence="3">MFS transporter</fullName>
    </recommendedName>
</protein>
<name>A0A7K0C015_9ACTN</name>
<evidence type="ECO:0000313" key="1">
    <source>
        <dbReference type="EMBL" id="MQY06795.1"/>
    </source>
</evidence>
<dbReference type="AlphaFoldDB" id="A0A7K0C015"/>
<organism evidence="1 2">
    <name type="scientific">Actinomadura macrotermitis</name>
    <dbReference type="NCBI Taxonomy" id="2585200"/>
    <lineage>
        <taxon>Bacteria</taxon>
        <taxon>Bacillati</taxon>
        <taxon>Actinomycetota</taxon>
        <taxon>Actinomycetes</taxon>
        <taxon>Streptosporangiales</taxon>
        <taxon>Thermomonosporaceae</taxon>
        <taxon>Actinomadura</taxon>
    </lineage>
</organism>
<dbReference type="RefSeq" id="WP_207709807.1">
    <property type="nucleotide sequence ID" value="NZ_WEGH01000003.1"/>
</dbReference>
<comment type="caution">
    <text evidence="1">The sequence shown here is derived from an EMBL/GenBank/DDBJ whole genome shotgun (WGS) entry which is preliminary data.</text>
</comment>
<evidence type="ECO:0008006" key="3">
    <source>
        <dbReference type="Google" id="ProtNLM"/>
    </source>
</evidence>
<dbReference type="Proteomes" id="UP000487268">
    <property type="component" value="Unassembled WGS sequence"/>
</dbReference>
<dbReference type="EMBL" id="WEGH01000003">
    <property type="protein sequence ID" value="MQY06795.1"/>
    <property type="molecule type" value="Genomic_DNA"/>
</dbReference>
<sequence>MLVTLLLFLMDPGADSLYLLAFTWRELRAREPFIDLRGLGGNVPPRRVRLRLHPVVGGEARALRRRGRARAAADIRAGQLVACALILSLDAQPGLGVLAVTSAFGVPQGLNNLALQNSVYRQADPERMSASSGLLRAFSCIGSMAASALAHGRTRAPAAYTSRPGS</sequence>
<evidence type="ECO:0000313" key="2">
    <source>
        <dbReference type="Proteomes" id="UP000487268"/>
    </source>
</evidence>
<dbReference type="SUPFAM" id="SSF103473">
    <property type="entry name" value="MFS general substrate transporter"/>
    <property type="match status" value="1"/>
</dbReference>